<dbReference type="EMBL" id="CAJNNV010030716">
    <property type="protein sequence ID" value="CAE8633314.1"/>
    <property type="molecule type" value="Genomic_DNA"/>
</dbReference>
<dbReference type="Proteomes" id="UP000654075">
    <property type="component" value="Unassembled WGS sequence"/>
</dbReference>
<name>A0A813H6C5_POLGL</name>
<proteinExistence type="predicted"/>
<evidence type="ECO:0000313" key="2">
    <source>
        <dbReference type="EMBL" id="CAE8633314.1"/>
    </source>
</evidence>
<keyword evidence="3" id="KW-1185">Reference proteome</keyword>
<dbReference type="AlphaFoldDB" id="A0A813H6C5"/>
<feature type="compositionally biased region" description="Low complexity" evidence="1">
    <location>
        <begin position="68"/>
        <end position="88"/>
    </location>
</feature>
<comment type="caution">
    <text evidence="2">The sequence shown here is derived from an EMBL/GenBank/DDBJ whole genome shotgun (WGS) entry which is preliminary data.</text>
</comment>
<reference evidence="2" key="1">
    <citation type="submission" date="2021-02" db="EMBL/GenBank/DDBJ databases">
        <authorList>
            <person name="Dougan E. K."/>
            <person name="Rhodes N."/>
            <person name="Thang M."/>
            <person name="Chan C."/>
        </authorList>
    </citation>
    <scope>NUCLEOTIDE SEQUENCE</scope>
</reference>
<feature type="region of interest" description="Disordered" evidence="1">
    <location>
        <begin position="66"/>
        <end position="93"/>
    </location>
</feature>
<sequence>MQTVNWKTKLRLRQWLRCISPTELTEMVSIRTTWTHRRVLQLNISDATEACTQTDQLLCLPCPQADCSTQTSDSSSSSSSFEDASIQSPDDETYVVFPPEVLFGSTRMQSMLP</sequence>
<accession>A0A813H6C5</accession>
<evidence type="ECO:0000256" key="1">
    <source>
        <dbReference type="SAM" id="MobiDB-lite"/>
    </source>
</evidence>
<organism evidence="2 3">
    <name type="scientific">Polarella glacialis</name>
    <name type="common">Dinoflagellate</name>
    <dbReference type="NCBI Taxonomy" id="89957"/>
    <lineage>
        <taxon>Eukaryota</taxon>
        <taxon>Sar</taxon>
        <taxon>Alveolata</taxon>
        <taxon>Dinophyceae</taxon>
        <taxon>Suessiales</taxon>
        <taxon>Suessiaceae</taxon>
        <taxon>Polarella</taxon>
    </lineage>
</organism>
<gene>
    <name evidence="2" type="ORF">PGLA1383_LOCUS49223</name>
</gene>
<evidence type="ECO:0000313" key="3">
    <source>
        <dbReference type="Proteomes" id="UP000654075"/>
    </source>
</evidence>
<protein>
    <submittedName>
        <fullName evidence="2">Uncharacterized protein</fullName>
    </submittedName>
</protein>